<reference evidence="1 2" key="1">
    <citation type="journal article" date="2011" name="Microbiology">
        <title>Transcriptome response to different carbon sources in Acetobacter aceti.</title>
        <authorList>
            <person name="Sakurai K."/>
            <person name="Arai H."/>
            <person name="Ishii M."/>
            <person name="Igarashi Y."/>
        </authorList>
    </citation>
    <scope>NUCLEOTIDE SEQUENCE [LARGE SCALE GENOMIC DNA]</scope>
    <source>
        <strain evidence="1 2">NBRC 14818</strain>
    </source>
</reference>
<dbReference type="EMBL" id="AP023410">
    <property type="protein sequence ID" value="BCK77365.1"/>
    <property type="molecule type" value="Genomic_DNA"/>
</dbReference>
<accession>A0AB33IGS5</accession>
<evidence type="ECO:0000313" key="2">
    <source>
        <dbReference type="Proteomes" id="UP000516424"/>
    </source>
</evidence>
<keyword evidence="2" id="KW-1185">Reference proteome</keyword>
<dbReference type="RefSeq" id="WP_018307765.1">
    <property type="nucleotide sequence ID" value="NZ_AP023410.1"/>
</dbReference>
<gene>
    <name evidence="1" type="ORF">EMQ_2971</name>
</gene>
<evidence type="ECO:0000313" key="1">
    <source>
        <dbReference type="EMBL" id="BCK77365.1"/>
    </source>
</evidence>
<evidence type="ECO:0008006" key="3">
    <source>
        <dbReference type="Google" id="ProtNLM"/>
    </source>
</evidence>
<name>A0AB33IGS5_ACEAC</name>
<organism evidence="1 2">
    <name type="scientific">Acetobacter aceti NBRC 14818</name>
    <dbReference type="NCBI Taxonomy" id="887700"/>
    <lineage>
        <taxon>Bacteria</taxon>
        <taxon>Pseudomonadati</taxon>
        <taxon>Pseudomonadota</taxon>
        <taxon>Alphaproteobacteria</taxon>
        <taxon>Acetobacterales</taxon>
        <taxon>Acetobacteraceae</taxon>
        <taxon>Acetobacter</taxon>
        <taxon>Acetobacter subgen. Acetobacter</taxon>
    </lineage>
</organism>
<sequence length="104" mass="11870">MTPAERTARRLLALDKARDRQANKANADISQPVRALIWNQIDRITRVMRRERRKLAATSARGAKDMQHKARIALDWLDPSDDDDALMVSLCRDVLAMKGDQNET</sequence>
<dbReference type="AlphaFoldDB" id="A0AB33IGS5"/>
<protein>
    <recommendedName>
        <fullName evidence="3">Phage protein</fullName>
    </recommendedName>
</protein>
<dbReference type="Proteomes" id="UP000516424">
    <property type="component" value="Chromosome"/>
</dbReference>
<proteinExistence type="predicted"/>